<feature type="compositionally biased region" description="Low complexity" evidence="2">
    <location>
        <begin position="347"/>
        <end position="356"/>
    </location>
</feature>
<dbReference type="RefSeq" id="WP_016251922.1">
    <property type="nucleotide sequence ID" value="NZ_AP035890.1"/>
</dbReference>
<organism evidence="5 8">
    <name type="scientific">Enterococcus cecorum</name>
    <dbReference type="NCBI Taxonomy" id="44008"/>
    <lineage>
        <taxon>Bacteria</taxon>
        <taxon>Bacillati</taxon>
        <taxon>Bacillota</taxon>
        <taxon>Bacilli</taxon>
        <taxon>Lactobacillales</taxon>
        <taxon>Enterococcaceae</taxon>
        <taxon>Enterococcus</taxon>
    </lineage>
</organism>
<sequence length="385" mass="42971">MKLYQKIIIAILGVIAVVVTSATVWATFAYKDANATFNAISKKIERATSPKREKAISYEDRDPITIALLGLDTGGLGRTEQGRSDTMMIVTLNPRQKKTTVVSIDRDIYTKIVGYDTYDKLNHAYAFGGVKMSLNSIEYLLDVPIDHYIAINFTGLSDLIDAVGGITVDNKIDFTLDGVHVPKGKHHLNGESGLAYARMRYEDPEGDIGRQRRQREVVTKIVNKVIGLDGVTKYKKILKAVEDNCSTNLSWDQLMDISKNYVPALDNIKSYQLSGIEPDWMSDVYYQVVGKHRLLNIQNLIKSELGLPTRSELPISDGYSDGYIEKQLYDDEDEPLVDDDTAKKSSTESSSDSSEQTTDEVYDSNGYQEDGSDYQVEAQNIATNE</sequence>
<proteinExistence type="inferred from homology"/>
<dbReference type="InterPro" id="IPR050922">
    <property type="entry name" value="LytR/CpsA/Psr_CW_biosynth"/>
</dbReference>
<evidence type="ECO:0000256" key="1">
    <source>
        <dbReference type="ARBA" id="ARBA00006068"/>
    </source>
</evidence>
<dbReference type="EMBL" id="JARQBI010000002">
    <property type="protein sequence ID" value="MDT2795903.1"/>
    <property type="molecule type" value="Genomic_DNA"/>
</dbReference>
<evidence type="ECO:0000313" key="4">
    <source>
        <dbReference type="EMBL" id="MDT2795903.1"/>
    </source>
</evidence>
<feature type="region of interest" description="Disordered" evidence="2">
    <location>
        <begin position="329"/>
        <end position="385"/>
    </location>
</feature>
<dbReference type="Gene3D" id="3.40.630.190">
    <property type="entry name" value="LCP protein"/>
    <property type="match status" value="1"/>
</dbReference>
<comment type="similarity">
    <text evidence="1">Belongs to the LytR/CpsA/Psr (LCP) family.</text>
</comment>
<dbReference type="PANTHER" id="PTHR33392">
    <property type="entry name" value="POLYISOPRENYL-TEICHOIC ACID--PEPTIDOGLYCAN TEICHOIC ACID TRANSFERASE TAGU"/>
    <property type="match status" value="1"/>
</dbReference>
<name>A0A0H2Q4L9_9ENTE</name>
<dbReference type="GeneID" id="60871415"/>
<gene>
    <name evidence="6" type="ORF">EB18_00972</name>
    <name evidence="5" type="ORF">HF857_01960</name>
    <name evidence="4" type="ORF">P7H47_01260</name>
</gene>
<feature type="compositionally biased region" description="Acidic residues" evidence="2">
    <location>
        <begin position="330"/>
        <end position="339"/>
    </location>
</feature>
<dbReference type="Pfam" id="PF03816">
    <property type="entry name" value="LytR_cpsA_psr"/>
    <property type="match status" value="1"/>
</dbReference>
<accession>A0A0H2Q4L9</accession>
<reference evidence="6 7" key="1">
    <citation type="submission" date="2015-06" db="EMBL/GenBank/DDBJ databases">
        <title>The Genome Sequence of Enterococcus cecorum 170AEA1.</title>
        <authorList>
            <consortium name="The Broad Institute Genomics Platform"/>
            <consortium name="The Broad Institute Genome Sequencing Center for Infectious Disease"/>
            <person name="Earl A.M."/>
            <person name="Van Tyne D."/>
            <person name="Lebreton F."/>
            <person name="Saavedra J.T."/>
            <person name="Gilmore M.S."/>
            <person name="Manson McGuire A."/>
            <person name="Clock S."/>
            <person name="Crupain M."/>
            <person name="Rangan U."/>
            <person name="Young S."/>
            <person name="Abouelleil A."/>
            <person name="Cao P."/>
            <person name="Chapman S.B."/>
            <person name="Griggs A."/>
            <person name="Priest M."/>
            <person name="Shea T."/>
            <person name="Wortman J."/>
            <person name="Nusbaum C."/>
            <person name="Birren B."/>
        </authorList>
    </citation>
    <scope>NUCLEOTIDE SEQUENCE [LARGE SCALE GENOMIC DNA]</scope>
    <source>
        <strain evidence="6 7">170AEA1</strain>
    </source>
</reference>
<reference evidence="4" key="3">
    <citation type="submission" date="2023-03" db="EMBL/GenBank/DDBJ databases">
        <authorList>
            <person name="Shen W."/>
            <person name="Cai J."/>
        </authorList>
    </citation>
    <scope>NUCLEOTIDE SEQUENCE</scope>
    <source>
        <strain evidence="4">B245-2</strain>
    </source>
</reference>
<dbReference type="InterPro" id="IPR004474">
    <property type="entry name" value="LytR_CpsA_psr"/>
</dbReference>
<dbReference type="EMBL" id="JABAFV010000002">
    <property type="protein sequence ID" value="NME49034.1"/>
    <property type="molecule type" value="Genomic_DNA"/>
</dbReference>
<evidence type="ECO:0000259" key="3">
    <source>
        <dbReference type="Pfam" id="PF03816"/>
    </source>
</evidence>
<dbReference type="Proteomes" id="UP000252800">
    <property type="component" value="Unassembled WGS sequence"/>
</dbReference>
<dbReference type="Proteomes" id="UP000588071">
    <property type="component" value="Unassembled WGS sequence"/>
</dbReference>
<evidence type="ECO:0000313" key="5">
    <source>
        <dbReference type="EMBL" id="NME49034.1"/>
    </source>
</evidence>
<protein>
    <submittedName>
        <fullName evidence="4">LCP family protein</fullName>
    </submittedName>
    <submittedName>
        <fullName evidence="5">LytR family transcriptional regulator</fullName>
    </submittedName>
</protein>
<dbReference type="AlphaFoldDB" id="A0A0H2Q4L9"/>
<comment type="caution">
    <text evidence="5">The sequence shown here is derived from an EMBL/GenBank/DDBJ whole genome shotgun (WGS) entry which is preliminary data.</text>
</comment>
<dbReference type="Proteomes" id="UP001255696">
    <property type="component" value="Unassembled WGS sequence"/>
</dbReference>
<evidence type="ECO:0000313" key="7">
    <source>
        <dbReference type="Proteomes" id="UP000252800"/>
    </source>
</evidence>
<evidence type="ECO:0000313" key="8">
    <source>
        <dbReference type="Proteomes" id="UP000588071"/>
    </source>
</evidence>
<dbReference type="EMBL" id="LEOY01000005">
    <property type="protein sequence ID" value="RBR30417.1"/>
    <property type="molecule type" value="Genomic_DNA"/>
</dbReference>
<dbReference type="NCBIfam" id="TIGR00350">
    <property type="entry name" value="lytR_cpsA_psr"/>
    <property type="match status" value="1"/>
</dbReference>
<evidence type="ECO:0000256" key="2">
    <source>
        <dbReference type="SAM" id="MobiDB-lite"/>
    </source>
</evidence>
<reference evidence="5 8" key="2">
    <citation type="submission" date="2020-04" db="EMBL/GenBank/DDBJ databases">
        <authorList>
            <person name="Hitch T.C.A."/>
            <person name="Wylensek D."/>
            <person name="Clavel T."/>
        </authorList>
    </citation>
    <scope>NUCLEOTIDE SEQUENCE [LARGE SCALE GENOMIC DNA]</scope>
    <source>
        <strain evidence="5 8">WCA-380-WT-3C</strain>
    </source>
</reference>
<evidence type="ECO:0000313" key="6">
    <source>
        <dbReference type="EMBL" id="RBR30417.1"/>
    </source>
</evidence>
<dbReference type="PANTHER" id="PTHR33392:SF6">
    <property type="entry name" value="POLYISOPRENYL-TEICHOIC ACID--PEPTIDOGLYCAN TEICHOIC ACID TRANSFERASE TAGU"/>
    <property type="match status" value="1"/>
</dbReference>
<feature type="domain" description="Cell envelope-related transcriptional attenuator" evidence="3">
    <location>
        <begin position="83"/>
        <end position="225"/>
    </location>
</feature>